<dbReference type="AlphaFoldDB" id="A0A426ZFT3"/>
<gene>
    <name evidence="1" type="ORF">B296_00032449</name>
</gene>
<name>A0A426ZFT3_ENSVE</name>
<organism evidence="1 2">
    <name type="scientific">Ensete ventricosum</name>
    <name type="common">Abyssinian banana</name>
    <name type="synonym">Musa ensete</name>
    <dbReference type="NCBI Taxonomy" id="4639"/>
    <lineage>
        <taxon>Eukaryota</taxon>
        <taxon>Viridiplantae</taxon>
        <taxon>Streptophyta</taxon>
        <taxon>Embryophyta</taxon>
        <taxon>Tracheophyta</taxon>
        <taxon>Spermatophyta</taxon>
        <taxon>Magnoliopsida</taxon>
        <taxon>Liliopsida</taxon>
        <taxon>Zingiberales</taxon>
        <taxon>Musaceae</taxon>
        <taxon>Ensete</taxon>
    </lineage>
</organism>
<evidence type="ECO:0000313" key="2">
    <source>
        <dbReference type="Proteomes" id="UP000287651"/>
    </source>
</evidence>
<protein>
    <submittedName>
        <fullName evidence="1">Uncharacterized protein</fullName>
    </submittedName>
</protein>
<accession>A0A426ZFT3</accession>
<proteinExistence type="predicted"/>
<dbReference type="EMBL" id="AMZH03006837">
    <property type="protein sequence ID" value="RRT62829.1"/>
    <property type="molecule type" value="Genomic_DNA"/>
</dbReference>
<comment type="caution">
    <text evidence="1">The sequence shown here is derived from an EMBL/GenBank/DDBJ whole genome shotgun (WGS) entry which is preliminary data.</text>
</comment>
<dbReference type="Proteomes" id="UP000287651">
    <property type="component" value="Unassembled WGS sequence"/>
</dbReference>
<sequence>MFSTSWHLRSCRAPSMLSECCDVLHYVETTVIRFKCGEPEVLQNCLILDLGDEGRFDREAYPELIL</sequence>
<reference evidence="1 2" key="1">
    <citation type="journal article" date="2014" name="Agronomy (Basel)">
        <title>A Draft Genome Sequence for Ensete ventricosum, the Drought-Tolerant Tree Against Hunger.</title>
        <authorList>
            <person name="Harrison J."/>
            <person name="Moore K.A."/>
            <person name="Paszkiewicz K."/>
            <person name="Jones T."/>
            <person name="Grant M."/>
            <person name="Ambacheew D."/>
            <person name="Muzemil S."/>
            <person name="Studholme D.J."/>
        </authorList>
    </citation>
    <scope>NUCLEOTIDE SEQUENCE [LARGE SCALE GENOMIC DNA]</scope>
</reference>
<evidence type="ECO:0000313" key="1">
    <source>
        <dbReference type="EMBL" id="RRT62829.1"/>
    </source>
</evidence>